<organism evidence="2 3">
    <name type="scientific">Actinomadura adrarensis</name>
    <dbReference type="NCBI Taxonomy" id="1819600"/>
    <lineage>
        <taxon>Bacteria</taxon>
        <taxon>Bacillati</taxon>
        <taxon>Actinomycetota</taxon>
        <taxon>Actinomycetes</taxon>
        <taxon>Streptosporangiales</taxon>
        <taxon>Thermomonosporaceae</taxon>
        <taxon>Actinomadura</taxon>
    </lineage>
</organism>
<feature type="non-terminal residue" evidence="2">
    <location>
        <position position="275"/>
    </location>
</feature>
<sequence length="275" mass="30507">VVDGLRRDPDSPPFLSCYLSGPNLAFRARGLSDVKAGLLHHSGGKGADDQEARVSALSEAVERYCGSRHGDELAVRDTQAALGKAALHPNEVMLFHDHQYRDRDRWNAEGHAGAAVPRPFDERVPAEWTPVRSLLDGRERLLPTQLLYYHRPEQVTGTVFAWADSNGNAAGSTLDDAIVRGFLELVERDGVALWWYNRTRRPAVRLDELGDAWATELVEHFHAMNREIWVLDLTTDLGVPVMAAVSRRTGEGPQDIMLGFGAHFDARTAVRRALA</sequence>
<dbReference type="PANTHER" id="PTHR37809:SF1">
    <property type="entry name" value="RIBOSOMAL PROTEIN S12 METHYLTHIOTRANSFERASE ACCESSORY FACTOR YCAO"/>
    <property type="match status" value="1"/>
</dbReference>
<dbReference type="InterPro" id="IPR003776">
    <property type="entry name" value="YcaO-like_dom"/>
</dbReference>
<comment type="caution">
    <text evidence="2">The sequence shown here is derived from an EMBL/GenBank/DDBJ whole genome shotgun (WGS) entry which is preliminary data.</text>
</comment>
<dbReference type="Gene3D" id="3.30.160.660">
    <property type="match status" value="1"/>
</dbReference>
<feature type="non-terminal residue" evidence="2">
    <location>
        <position position="1"/>
    </location>
</feature>
<dbReference type="Gene3D" id="3.30.40.250">
    <property type="match status" value="1"/>
</dbReference>
<dbReference type="Proteomes" id="UP001597083">
    <property type="component" value="Unassembled WGS sequence"/>
</dbReference>
<accession>A0ABW3CJP4</accession>
<dbReference type="EMBL" id="JBHTIR010002752">
    <property type="protein sequence ID" value="MFD0854184.1"/>
    <property type="molecule type" value="Genomic_DNA"/>
</dbReference>
<reference evidence="3" key="1">
    <citation type="journal article" date="2019" name="Int. J. Syst. Evol. Microbiol.">
        <title>The Global Catalogue of Microorganisms (GCM) 10K type strain sequencing project: providing services to taxonomists for standard genome sequencing and annotation.</title>
        <authorList>
            <consortium name="The Broad Institute Genomics Platform"/>
            <consortium name="The Broad Institute Genome Sequencing Center for Infectious Disease"/>
            <person name="Wu L."/>
            <person name="Ma J."/>
        </authorList>
    </citation>
    <scope>NUCLEOTIDE SEQUENCE [LARGE SCALE GENOMIC DNA]</scope>
    <source>
        <strain evidence="3">JCM 31696</strain>
    </source>
</reference>
<keyword evidence="3" id="KW-1185">Reference proteome</keyword>
<gene>
    <name evidence="2" type="ORF">ACFQ07_18245</name>
</gene>
<evidence type="ECO:0000259" key="1">
    <source>
        <dbReference type="PROSITE" id="PS51664"/>
    </source>
</evidence>
<evidence type="ECO:0000313" key="3">
    <source>
        <dbReference type="Proteomes" id="UP001597083"/>
    </source>
</evidence>
<protein>
    <submittedName>
        <fullName evidence="2">YcaO-like family protein</fullName>
    </submittedName>
</protein>
<feature type="domain" description="YcaO" evidence="1">
    <location>
        <begin position="44"/>
        <end position="275"/>
    </location>
</feature>
<proteinExistence type="predicted"/>
<dbReference type="Pfam" id="PF02624">
    <property type="entry name" value="YcaO"/>
    <property type="match status" value="1"/>
</dbReference>
<dbReference type="PROSITE" id="PS51664">
    <property type="entry name" value="YCAO"/>
    <property type="match status" value="1"/>
</dbReference>
<evidence type="ECO:0000313" key="2">
    <source>
        <dbReference type="EMBL" id="MFD0854184.1"/>
    </source>
</evidence>
<dbReference type="PANTHER" id="PTHR37809">
    <property type="entry name" value="RIBOSOMAL PROTEIN S12 METHYLTHIOTRANSFERASE ACCESSORY FACTOR YCAO"/>
    <property type="match status" value="1"/>
</dbReference>
<name>A0ABW3CJP4_9ACTN</name>
<dbReference type="NCBIfam" id="TIGR00702">
    <property type="entry name" value="YcaO-type kinase domain"/>
    <property type="match status" value="1"/>
</dbReference>